<keyword evidence="3" id="KW-1003">Cell membrane</keyword>
<organism evidence="8 9">
    <name type="scientific">Marinifilum caeruleilacunae</name>
    <dbReference type="NCBI Taxonomy" id="2499076"/>
    <lineage>
        <taxon>Bacteria</taxon>
        <taxon>Pseudomonadati</taxon>
        <taxon>Bacteroidota</taxon>
        <taxon>Bacteroidia</taxon>
        <taxon>Marinilabiliales</taxon>
        <taxon>Marinifilaceae</taxon>
    </lineage>
</organism>
<dbReference type="PANTHER" id="PTHR33452">
    <property type="entry name" value="OXIDOREDUCTASE CATD-RELATED"/>
    <property type="match status" value="1"/>
</dbReference>
<evidence type="ECO:0000256" key="2">
    <source>
        <dbReference type="ARBA" id="ARBA00006679"/>
    </source>
</evidence>
<feature type="transmembrane region" description="Helical" evidence="7">
    <location>
        <begin position="45"/>
        <end position="66"/>
    </location>
</feature>
<keyword evidence="6 7" id="KW-0472">Membrane</keyword>
<dbReference type="Proteomes" id="UP000732105">
    <property type="component" value="Unassembled WGS sequence"/>
</dbReference>
<dbReference type="InterPro" id="IPR032808">
    <property type="entry name" value="DoxX"/>
</dbReference>
<comment type="caution">
    <text evidence="8">The sequence shown here is derived from an EMBL/GenBank/DDBJ whole genome shotgun (WGS) entry which is preliminary data.</text>
</comment>
<evidence type="ECO:0000256" key="1">
    <source>
        <dbReference type="ARBA" id="ARBA00004651"/>
    </source>
</evidence>
<evidence type="ECO:0000256" key="6">
    <source>
        <dbReference type="ARBA" id="ARBA00023136"/>
    </source>
</evidence>
<accession>A0ABX1WRC9</accession>
<dbReference type="InterPro" id="IPR051907">
    <property type="entry name" value="DoxX-like_oxidoreductase"/>
</dbReference>
<keyword evidence="5 7" id="KW-1133">Transmembrane helix</keyword>
<name>A0ABX1WRC9_9BACT</name>
<dbReference type="EMBL" id="RZNH01000002">
    <property type="protein sequence ID" value="NOU58552.1"/>
    <property type="molecule type" value="Genomic_DNA"/>
</dbReference>
<evidence type="ECO:0000256" key="4">
    <source>
        <dbReference type="ARBA" id="ARBA00022692"/>
    </source>
</evidence>
<feature type="transmembrane region" description="Helical" evidence="7">
    <location>
        <begin position="73"/>
        <end position="93"/>
    </location>
</feature>
<feature type="transmembrane region" description="Helical" evidence="7">
    <location>
        <begin position="105"/>
        <end position="124"/>
    </location>
</feature>
<keyword evidence="9" id="KW-1185">Reference proteome</keyword>
<dbReference type="PANTHER" id="PTHR33452:SF1">
    <property type="entry name" value="INNER MEMBRANE PROTEIN YPHA-RELATED"/>
    <property type="match status" value="1"/>
</dbReference>
<evidence type="ECO:0000313" key="9">
    <source>
        <dbReference type="Proteomes" id="UP000732105"/>
    </source>
</evidence>
<proteinExistence type="inferred from homology"/>
<evidence type="ECO:0000313" key="8">
    <source>
        <dbReference type="EMBL" id="NOU58552.1"/>
    </source>
</evidence>
<comment type="subcellular location">
    <subcellularLocation>
        <location evidence="1">Cell membrane</location>
        <topology evidence="1">Multi-pass membrane protein</topology>
    </subcellularLocation>
</comment>
<reference evidence="8 9" key="1">
    <citation type="submission" date="2018-12" db="EMBL/GenBank/DDBJ databases">
        <title>Marinifilum JC070 sp. nov., a marine bacterium isolated from Yongle Blue Hole in the South China Sea.</title>
        <authorList>
            <person name="Fu T."/>
        </authorList>
    </citation>
    <scope>NUCLEOTIDE SEQUENCE [LARGE SCALE GENOMIC DNA]</scope>
    <source>
        <strain evidence="8 9">JC070</strain>
    </source>
</reference>
<gene>
    <name evidence="8" type="ORF">ELS83_01890</name>
</gene>
<evidence type="ECO:0000256" key="5">
    <source>
        <dbReference type="ARBA" id="ARBA00022989"/>
    </source>
</evidence>
<comment type="similarity">
    <text evidence="2">Belongs to the DoxX family.</text>
</comment>
<protein>
    <submittedName>
        <fullName evidence="8">DoxX family protein</fullName>
    </submittedName>
</protein>
<evidence type="ECO:0000256" key="3">
    <source>
        <dbReference type="ARBA" id="ARBA00022475"/>
    </source>
</evidence>
<sequence>MMENLGKLLLRISVAGLMLPHGIHKLMHGIGGVKYMLGQSGMPQFLAYGVYLGEIVAPLLMILGLYTRVSGLLIAFTMFVATAAAHAHEIFSFTKYGGLVVELNALYLFAALAVALIGPGKFRLGNQRGFWKE</sequence>
<keyword evidence="4 7" id="KW-0812">Transmembrane</keyword>
<evidence type="ECO:0000256" key="7">
    <source>
        <dbReference type="SAM" id="Phobius"/>
    </source>
</evidence>
<dbReference type="Pfam" id="PF07681">
    <property type="entry name" value="DoxX"/>
    <property type="match status" value="1"/>
</dbReference>